<accession>A0A5B7FRG6</accession>
<gene>
    <name evidence="1" type="ORF">E2C01_043892</name>
</gene>
<proteinExistence type="predicted"/>
<dbReference type="InterPro" id="IPR036691">
    <property type="entry name" value="Endo/exonu/phosph_ase_sf"/>
</dbReference>
<dbReference type="EMBL" id="VSRR010009264">
    <property type="protein sequence ID" value="MPC50071.1"/>
    <property type="molecule type" value="Genomic_DNA"/>
</dbReference>
<dbReference type="Gene3D" id="3.60.10.10">
    <property type="entry name" value="Endonuclease/exonuclease/phosphatase"/>
    <property type="match status" value="1"/>
</dbReference>
<evidence type="ECO:0008006" key="3">
    <source>
        <dbReference type="Google" id="ProtNLM"/>
    </source>
</evidence>
<comment type="caution">
    <text evidence="1">The sequence shown here is derived from an EMBL/GenBank/DDBJ whole genome shotgun (WGS) entry which is preliminary data.</text>
</comment>
<dbReference type="AlphaFoldDB" id="A0A5B7FRG6"/>
<name>A0A5B7FRG6_PORTR</name>
<evidence type="ECO:0000313" key="1">
    <source>
        <dbReference type="EMBL" id="MPC50071.1"/>
    </source>
</evidence>
<organism evidence="1 2">
    <name type="scientific">Portunus trituberculatus</name>
    <name type="common">Swimming crab</name>
    <name type="synonym">Neptunus trituberculatus</name>
    <dbReference type="NCBI Taxonomy" id="210409"/>
    <lineage>
        <taxon>Eukaryota</taxon>
        <taxon>Metazoa</taxon>
        <taxon>Ecdysozoa</taxon>
        <taxon>Arthropoda</taxon>
        <taxon>Crustacea</taxon>
        <taxon>Multicrustacea</taxon>
        <taxon>Malacostraca</taxon>
        <taxon>Eumalacostraca</taxon>
        <taxon>Eucarida</taxon>
        <taxon>Decapoda</taxon>
        <taxon>Pleocyemata</taxon>
        <taxon>Brachyura</taxon>
        <taxon>Eubrachyura</taxon>
        <taxon>Portunoidea</taxon>
        <taxon>Portunidae</taxon>
        <taxon>Portuninae</taxon>
        <taxon>Portunus</taxon>
    </lineage>
</organism>
<dbReference type="OrthoDB" id="10065625at2759"/>
<evidence type="ECO:0000313" key="2">
    <source>
        <dbReference type="Proteomes" id="UP000324222"/>
    </source>
</evidence>
<reference evidence="1 2" key="1">
    <citation type="submission" date="2019-05" db="EMBL/GenBank/DDBJ databases">
        <title>Another draft genome of Portunus trituberculatus and its Hox gene families provides insights of decapod evolution.</title>
        <authorList>
            <person name="Jeong J.-H."/>
            <person name="Song I."/>
            <person name="Kim S."/>
            <person name="Choi T."/>
            <person name="Kim D."/>
            <person name="Ryu S."/>
            <person name="Kim W."/>
        </authorList>
    </citation>
    <scope>NUCLEOTIDE SEQUENCE [LARGE SCALE GENOMIC DNA]</scope>
    <source>
        <tissue evidence="1">Muscle</tissue>
    </source>
</reference>
<dbReference type="Proteomes" id="UP000324222">
    <property type="component" value="Unassembled WGS sequence"/>
</dbReference>
<sequence length="110" mass="12362">MRQRASTNSELRIVSANVRGFHTNVGELTHRFVRTNKSDLVFVTETLLDDNIPSTYARIQGYSTWIRKDRSTQGGGAALCHKTSLGLIVVDTPIPEHLELIIFKIRALNI</sequence>
<protein>
    <recommendedName>
        <fullName evidence="3">RNA-directed DNA polymerase from mobile element jockey</fullName>
    </recommendedName>
</protein>
<dbReference type="SUPFAM" id="SSF56219">
    <property type="entry name" value="DNase I-like"/>
    <property type="match status" value="1"/>
</dbReference>
<keyword evidence="2" id="KW-1185">Reference proteome</keyword>